<dbReference type="RefSeq" id="WP_008231975.1">
    <property type="nucleotide sequence ID" value="NZ_CAIY01000015.1"/>
</dbReference>
<dbReference type="Gene3D" id="1.10.3100.20">
    <property type="entry name" value="Protein of unknown function DUF269"/>
    <property type="match status" value="1"/>
</dbReference>
<comment type="caution">
    <text evidence="1">The sequence shown here is derived from an EMBL/GenBank/DDBJ whole genome shotgun (WGS) entry which is preliminary data.</text>
</comment>
<reference evidence="2" key="2">
    <citation type="submission" date="2016-01" db="EMBL/GenBank/DDBJ databases">
        <title>Diatom-associated endosymboitic cyanobacterium lacks core nitrogen metabolism enzymes.</title>
        <authorList>
            <person name="Hilton J.A."/>
            <person name="Foster R.A."/>
            <person name="Tripp H.J."/>
            <person name="Carter B.J."/>
            <person name="Zehr J.P."/>
            <person name="Villareal T.A."/>
        </authorList>
    </citation>
    <scope>NUCLEOTIDE SEQUENCE [LARGE SCALE GENOMIC DNA]</scope>
    <source>
        <strain evidence="2">HH01</strain>
    </source>
</reference>
<dbReference type="NCBIfam" id="TIGR02935">
    <property type="entry name" value="NifX-associated nitrogen fixation protein"/>
    <property type="match status" value="1"/>
</dbReference>
<sequence length="159" mass="18154">MTNDNNHINDTVRNEVVDSNFLEVIVQQIRSQDIYNTYRNWSDGLILRPYIVSKKKKREISVEGEVDPLTIGRIITFYRAVAACIENETGLLAQVIVDLNHEGFGWVLVFSGHLLLVVKSLRDAHRFGFESLEKITEEGENLVQKGIDLARLFPEVGRL</sequence>
<evidence type="ECO:0000313" key="2">
    <source>
        <dbReference type="Proteomes" id="UP000053051"/>
    </source>
</evidence>
<dbReference type="Pfam" id="PF03270">
    <property type="entry name" value="DUF269"/>
    <property type="match status" value="1"/>
</dbReference>
<organism evidence="1 2">
    <name type="scientific">Richelia intracellularis HH01</name>
    <dbReference type="NCBI Taxonomy" id="1165094"/>
    <lineage>
        <taxon>Bacteria</taxon>
        <taxon>Bacillati</taxon>
        <taxon>Cyanobacteriota</taxon>
        <taxon>Cyanophyceae</taxon>
        <taxon>Nostocales</taxon>
        <taxon>Nostocaceae</taxon>
        <taxon>Richelia</taxon>
    </lineage>
</organism>
<name>M1WZ34_9NOST</name>
<gene>
    <name evidence="1" type="ORF">RINTHH_3180</name>
</gene>
<keyword evidence="2" id="KW-1185">Reference proteome</keyword>
<dbReference type="OrthoDB" id="9808545at2"/>
<accession>M1WZ34</accession>
<dbReference type="PIRSF" id="PIRSF005788">
    <property type="entry name" value="NifK"/>
    <property type="match status" value="1"/>
</dbReference>
<dbReference type="EMBL" id="CAIY01000015">
    <property type="protein sequence ID" value="CCH66473.1"/>
    <property type="molecule type" value="Genomic_DNA"/>
</dbReference>
<dbReference type="Proteomes" id="UP000053051">
    <property type="component" value="Unassembled WGS sequence"/>
</dbReference>
<dbReference type="STRING" id="1165094.RINTHH_3180"/>
<proteinExistence type="predicted"/>
<dbReference type="InterPro" id="IPR004952">
    <property type="entry name" value="NifX-assoc_nitrogen_fix"/>
</dbReference>
<protein>
    <submittedName>
        <fullName evidence="1">NifX-associated protein</fullName>
    </submittedName>
</protein>
<evidence type="ECO:0000313" key="1">
    <source>
        <dbReference type="EMBL" id="CCH66473.1"/>
    </source>
</evidence>
<reference evidence="1 2" key="1">
    <citation type="submission" date="2012-05" db="EMBL/GenBank/DDBJ databases">
        <authorList>
            <person name="Hilton J."/>
        </authorList>
    </citation>
    <scope>NUCLEOTIDE SEQUENCE [LARGE SCALE GENOMIC DNA]</scope>
    <source>
        <strain evidence="1 2">HH01</strain>
    </source>
</reference>
<dbReference type="AlphaFoldDB" id="M1WZ34"/>